<evidence type="ECO:0008006" key="6">
    <source>
        <dbReference type="Google" id="ProtNLM"/>
    </source>
</evidence>
<dbReference type="Gene3D" id="1.25.40.10">
    <property type="entry name" value="Tetratricopeptide repeat domain"/>
    <property type="match status" value="4"/>
</dbReference>
<feature type="repeat" description="PPR" evidence="3">
    <location>
        <begin position="326"/>
        <end position="360"/>
    </location>
</feature>
<feature type="repeat" description="PPR" evidence="3">
    <location>
        <begin position="291"/>
        <end position="325"/>
    </location>
</feature>
<comment type="similarity">
    <text evidence="1">Belongs to the PPR family. P subfamily.</text>
</comment>
<feature type="repeat" description="PPR" evidence="3">
    <location>
        <begin position="255"/>
        <end position="285"/>
    </location>
</feature>
<feature type="repeat" description="PPR" evidence="3">
    <location>
        <begin position="432"/>
        <end position="466"/>
    </location>
</feature>
<dbReference type="Pfam" id="PF01535">
    <property type="entry name" value="PPR"/>
    <property type="match status" value="2"/>
</dbReference>
<evidence type="ECO:0000313" key="5">
    <source>
        <dbReference type="Proteomes" id="UP001454036"/>
    </source>
</evidence>
<dbReference type="AlphaFoldDB" id="A0AAV3R4R4"/>
<dbReference type="PANTHER" id="PTHR47941">
    <property type="entry name" value="PENTATRICOPEPTIDE REPEAT-CONTAINING PROTEIN 3, MITOCHONDRIAL"/>
    <property type="match status" value="1"/>
</dbReference>
<organism evidence="4 5">
    <name type="scientific">Lithospermum erythrorhizon</name>
    <name type="common">Purple gromwell</name>
    <name type="synonym">Lithospermum officinale var. erythrorhizon</name>
    <dbReference type="NCBI Taxonomy" id="34254"/>
    <lineage>
        <taxon>Eukaryota</taxon>
        <taxon>Viridiplantae</taxon>
        <taxon>Streptophyta</taxon>
        <taxon>Embryophyta</taxon>
        <taxon>Tracheophyta</taxon>
        <taxon>Spermatophyta</taxon>
        <taxon>Magnoliopsida</taxon>
        <taxon>eudicotyledons</taxon>
        <taxon>Gunneridae</taxon>
        <taxon>Pentapetalae</taxon>
        <taxon>asterids</taxon>
        <taxon>lamiids</taxon>
        <taxon>Boraginales</taxon>
        <taxon>Boraginaceae</taxon>
        <taxon>Boraginoideae</taxon>
        <taxon>Lithospermeae</taxon>
        <taxon>Lithospermum</taxon>
    </lineage>
</organism>
<evidence type="ECO:0000313" key="4">
    <source>
        <dbReference type="EMBL" id="GAA0171325.1"/>
    </source>
</evidence>
<feature type="repeat" description="PPR" evidence="3">
    <location>
        <begin position="361"/>
        <end position="395"/>
    </location>
</feature>
<reference evidence="4 5" key="1">
    <citation type="submission" date="2024-01" db="EMBL/GenBank/DDBJ databases">
        <title>The complete chloroplast genome sequence of Lithospermum erythrorhizon: insights into the phylogenetic relationship among Boraginaceae species and the maternal lineages of purple gromwells.</title>
        <authorList>
            <person name="Okada T."/>
            <person name="Watanabe K."/>
        </authorList>
    </citation>
    <scope>NUCLEOTIDE SEQUENCE [LARGE SCALE GENOMIC DNA]</scope>
</reference>
<comment type="caution">
    <text evidence="4">The sequence shown here is derived from an EMBL/GenBank/DDBJ whole genome shotgun (WGS) entry which is preliminary data.</text>
</comment>
<dbReference type="NCBIfam" id="TIGR00756">
    <property type="entry name" value="PPR"/>
    <property type="match status" value="9"/>
</dbReference>
<evidence type="ECO:0000256" key="3">
    <source>
        <dbReference type="PROSITE-ProRule" id="PRU00708"/>
    </source>
</evidence>
<protein>
    <recommendedName>
        <fullName evidence="6">Pentatricopeptide repeat-containing protein</fullName>
    </recommendedName>
</protein>
<proteinExistence type="inferred from homology"/>
<feature type="repeat" description="PPR" evidence="3">
    <location>
        <begin position="220"/>
        <end position="254"/>
    </location>
</feature>
<dbReference type="InterPro" id="IPR011990">
    <property type="entry name" value="TPR-like_helical_dom_sf"/>
</dbReference>
<sequence>MPLWIQRASSHRITSIIRFNSNVPHKKPTNPPFSKKPETIWFIKVVCTLCIYRSTSSNLGIFSSDYFRKNLNAYVALRVIQRLTNQLNDPRLAFAFFRCTKEKLNPVHSVLAFKVLLKSLCQLGFHDSAKLVFDFMNADGCLCDRKLLDFVVLSFANAGKFKFAKEVLISEAELSNERGGVVCSLVYNIVLNSLVKRDHVKEAVDFFKDHILRLRSFSPSRSSFNIVINGLCTTGEVDKALEYFGNMRSFGCFPDTITYNSLVKGFCKIGDMDRARKLVREMQSQIGVSPDVATFTSLISGWCRLSKMNEAIILLDEMIGFGIRPNSFTFNALIDGFGKLGDMVSVYKVHQRMLLSGCQPDVVTYTSLIDGNCRVGELGKGMKLLDDMDEKKLSPNLYTFSVLINALCRVNRLDEARQLLSKLQMREDIIPRPFIYNPVIDGFCKAGNVDEANIIVGEMEANRCPPDKLTYTILILGHCMKGRMSEAISIFNKMLPVGCAPDKITVSCIVCCLLKAGMVSEAYKIRQTSFNSLQVYSSSKRSMKQNLKSEIPVAV</sequence>
<feature type="repeat" description="PPR" evidence="3">
    <location>
        <begin position="396"/>
        <end position="431"/>
    </location>
</feature>
<dbReference type="Pfam" id="PF13041">
    <property type="entry name" value="PPR_2"/>
    <property type="match status" value="4"/>
</dbReference>
<keyword evidence="2" id="KW-0677">Repeat</keyword>
<dbReference type="PROSITE" id="PS51375">
    <property type="entry name" value="PPR"/>
    <property type="match status" value="8"/>
</dbReference>
<evidence type="ECO:0000256" key="1">
    <source>
        <dbReference type="ARBA" id="ARBA00007626"/>
    </source>
</evidence>
<evidence type="ECO:0000256" key="2">
    <source>
        <dbReference type="ARBA" id="ARBA00022737"/>
    </source>
</evidence>
<keyword evidence="5" id="KW-1185">Reference proteome</keyword>
<dbReference type="Proteomes" id="UP001454036">
    <property type="component" value="Unassembled WGS sequence"/>
</dbReference>
<name>A0AAV3R4R4_LITER</name>
<dbReference type="InterPro" id="IPR002885">
    <property type="entry name" value="PPR_rpt"/>
</dbReference>
<accession>A0AAV3R4R4</accession>
<feature type="repeat" description="PPR" evidence="3">
    <location>
        <begin position="467"/>
        <end position="501"/>
    </location>
</feature>
<gene>
    <name evidence="4" type="ORF">LIER_25381</name>
</gene>
<dbReference type="EMBL" id="BAABME010007625">
    <property type="protein sequence ID" value="GAA0171325.1"/>
    <property type="molecule type" value="Genomic_DNA"/>
</dbReference>